<dbReference type="PANTHER" id="PTHR34139">
    <property type="entry name" value="UPF0331 PROTEIN MJ0127"/>
    <property type="match status" value="1"/>
</dbReference>
<keyword evidence="1" id="KW-0597">Phosphoprotein</keyword>
<dbReference type="InterPro" id="IPR008201">
    <property type="entry name" value="HepT-like"/>
</dbReference>
<reference evidence="6 7" key="1">
    <citation type="submission" date="2023-07" db="EMBL/GenBank/DDBJ databases">
        <title>Sequencing the genomes of 1000 actinobacteria strains.</title>
        <authorList>
            <person name="Klenk H.-P."/>
        </authorList>
    </citation>
    <scope>NUCLEOTIDE SEQUENCE [LARGE SCALE GENOMIC DNA]</scope>
    <source>
        <strain evidence="6 7">DSM 45554</strain>
    </source>
</reference>
<organism evidence="6 7">
    <name type="scientific">Promicromonospora iranensis</name>
    <dbReference type="NCBI Taxonomy" id="1105144"/>
    <lineage>
        <taxon>Bacteria</taxon>
        <taxon>Bacillati</taxon>
        <taxon>Actinomycetota</taxon>
        <taxon>Actinomycetes</taxon>
        <taxon>Micrococcales</taxon>
        <taxon>Promicromonosporaceae</taxon>
        <taxon>Promicromonospora</taxon>
    </lineage>
</organism>
<evidence type="ECO:0000256" key="4">
    <source>
        <dbReference type="ARBA" id="ARBA00022741"/>
    </source>
</evidence>
<keyword evidence="2" id="KW-1277">Toxin-antitoxin system</keyword>
<keyword evidence="3" id="KW-0540">Nuclease</keyword>
<evidence type="ECO:0000256" key="3">
    <source>
        <dbReference type="ARBA" id="ARBA00022722"/>
    </source>
</evidence>
<protein>
    <submittedName>
        <fullName evidence="6">Broad specificity phosphatase PhoE</fullName>
    </submittedName>
</protein>
<evidence type="ECO:0000256" key="5">
    <source>
        <dbReference type="ARBA" id="ARBA00022801"/>
    </source>
</evidence>
<dbReference type="RefSeq" id="WP_274991536.1">
    <property type="nucleotide sequence ID" value="NZ_JAJQQP010000001.1"/>
</dbReference>
<name>A0ABU2CN60_9MICO</name>
<dbReference type="PANTHER" id="PTHR34139:SF1">
    <property type="entry name" value="RNASE MJ1380-RELATED"/>
    <property type="match status" value="1"/>
</dbReference>
<evidence type="ECO:0000256" key="2">
    <source>
        <dbReference type="ARBA" id="ARBA00022649"/>
    </source>
</evidence>
<comment type="caution">
    <text evidence="6">The sequence shown here is derived from an EMBL/GenBank/DDBJ whole genome shotgun (WGS) entry which is preliminary data.</text>
</comment>
<keyword evidence="5" id="KW-0378">Hydrolase</keyword>
<dbReference type="EMBL" id="JAVDYE010000001">
    <property type="protein sequence ID" value="MDR7382773.1"/>
    <property type="molecule type" value="Genomic_DNA"/>
</dbReference>
<sequence>MTGGVATPVAGEGAADREKVARYLADLSRFGEQARQLVSEGREAYMARTFDGERSRGFGEHIVLNIATVAERLPEWFKERHPDVGWPALKGMRNLIAHVYDGVDDELVWRALENRVPRMVAQLVDSERNSLH</sequence>
<keyword evidence="4" id="KW-0547">Nucleotide-binding</keyword>
<accession>A0ABU2CN60</accession>
<keyword evidence="7" id="KW-1185">Reference proteome</keyword>
<dbReference type="Proteomes" id="UP001183585">
    <property type="component" value="Unassembled WGS sequence"/>
</dbReference>
<dbReference type="Pfam" id="PF01934">
    <property type="entry name" value="HepT-like"/>
    <property type="match status" value="1"/>
</dbReference>
<evidence type="ECO:0000256" key="1">
    <source>
        <dbReference type="ARBA" id="ARBA00022553"/>
    </source>
</evidence>
<evidence type="ECO:0000313" key="7">
    <source>
        <dbReference type="Proteomes" id="UP001183585"/>
    </source>
</evidence>
<dbReference type="InterPro" id="IPR051813">
    <property type="entry name" value="HepT_RNase_toxin"/>
</dbReference>
<evidence type="ECO:0000313" key="6">
    <source>
        <dbReference type="EMBL" id="MDR7382773.1"/>
    </source>
</evidence>
<proteinExistence type="predicted"/>
<gene>
    <name evidence="6" type="ORF">J2S48_002288</name>
</gene>